<keyword evidence="1" id="KW-0472">Membrane</keyword>
<protein>
    <submittedName>
        <fullName evidence="2">Uncharacterized protein</fullName>
    </submittedName>
</protein>
<feature type="transmembrane region" description="Helical" evidence="1">
    <location>
        <begin position="33"/>
        <end position="52"/>
    </location>
</feature>
<keyword evidence="3" id="KW-1185">Reference proteome</keyword>
<dbReference type="EMBL" id="OUNR01000021">
    <property type="protein sequence ID" value="SPP66717.1"/>
    <property type="molecule type" value="Genomic_DNA"/>
</dbReference>
<gene>
    <name evidence="2" type="ORF">NITLEN_80145</name>
</gene>
<accession>A0A330LHL4</accession>
<keyword evidence="1" id="KW-1133">Transmembrane helix</keyword>
<keyword evidence="1" id="KW-0812">Transmembrane</keyword>
<feature type="transmembrane region" description="Helical" evidence="1">
    <location>
        <begin position="6"/>
        <end position="26"/>
    </location>
</feature>
<proteinExistence type="predicted"/>
<evidence type="ECO:0000256" key="1">
    <source>
        <dbReference type="SAM" id="Phobius"/>
    </source>
</evidence>
<name>A0A330LHL4_9BACT</name>
<reference evidence="3" key="1">
    <citation type="submission" date="2018-04" db="EMBL/GenBank/DDBJ databases">
        <authorList>
            <person name="Lucker S."/>
            <person name="Sakoula D."/>
        </authorList>
    </citation>
    <scope>NUCLEOTIDE SEQUENCE [LARGE SCALE GENOMIC DNA]</scope>
</reference>
<evidence type="ECO:0000313" key="3">
    <source>
        <dbReference type="Proteomes" id="UP000248168"/>
    </source>
</evidence>
<dbReference type="InParanoid" id="A0A330LHL4"/>
<evidence type="ECO:0000313" key="2">
    <source>
        <dbReference type="EMBL" id="SPP66717.1"/>
    </source>
</evidence>
<organism evidence="2 3">
    <name type="scientific">Nitrospira lenta</name>
    <dbReference type="NCBI Taxonomy" id="1436998"/>
    <lineage>
        <taxon>Bacteria</taxon>
        <taxon>Pseudomonadati</taxon>
        <taxon>Nitrospirota</taxon>
        <taxon>Nitrospiria</taxon>
        <taxon>Nitrospirales</taxon>
        <taxon>Nitrospiraceae</taxon>
        <taxon>Nitrospira</taxon>
    </lineage>
</organism>
<dbReference type="AlphaFoldDB" id="A0A330LHL4"/>
<dbReference type="Proteomes" id="UP000248168">
    <property type="component" value="Unassembled WGS sequence"/>
</dbReference>
<sequence>MFVRDNGPIISLGIGTTCVAAFALLTESTLHKLGFLALVLLGVGLMAGIIWARKHITELSKPPDTGA</sequence>